<dbReference type="AlphaFoldDB" id="A0A5C6NYJ7"/>
<dbReference type="Proteomes" id="UP000324091">
    <property type="component" value="Chromosome 16"/>
</dbReference>
<reference evidence="2 3" key="1">
    <citation type="submission" date="2019-04" db="EMBL/GenBank/DDBJ databases">
        <title>Chromosome genome assembly for Takifugu flavidus.</title>
        <authorList>
            <person name="Xiao S."/>
        </authorList>
    </citation>
    <scope>NUCLEOTIDE SEQUENCE [LARGE SCALE GENOMIC DNA]</scope>
    <source>
        <strain evidence="2">HTHZ2018</strain>
        <tissue evidence="2">Muscle</tissue>
    </source>
</reference>
<feature type="transmembrane region" description="Helical" evidence="1">
    <location>
        <begin position="50"/>
        <end position="73"/>
    </location>
</feature>
<evidence type="ECO:0000256" key="1">
    <source>
        <dbReference type="SAM" id="Phobius"/>
    </source>
</evidence>
<keyword evidence="1" id="KW-1133">Transmembrane helix</keyword>
<keyword evidence="1" id="KW-0472">Membrane</keyword>
<keyword evidence="1" id="KW-0812">Transmembrane</keyword>
<name>A0A5C6NYJ7_9TELE</name>
<accession>A0A5C6NYJ7</accession>
<evidence type="ECO:0000313" key="3">
    <source>
        <dbReference type="Proteomes" id="UP000324091"/>
    </source>
</evidence>
<dbReference type="EMBL" id="RHFK02000008">
    <property type="protein sequence ID" value="TWW72602.1"/>
    <property type="molecule type" value="Genomic_DNA"/>
</dbReference>
<comment type="caution">
    <text evidence="2">The sequence shown here is derived from an EMBL/GenBank/DDBJ whole genome shotgun (WGS) entry which is preliminary data.</text>
</comment>
<keyword evidence="3" id="KW-1185">Reference proteome</keyword>
<proteinExistence type="predicted"/>
<gene>
    <name evidence="2" type="ORF">D4764_16G0010990</name>
</gene>
<protein>
    <submittedName>
        <fullName evidence="2">Uncharacterized protein</fullName>
    </submittedName>
</protein>
<organism evidence="2 3">
    <name type="scientific">Takifugu flavidus</name>
    <name type="common">sansaifugu</name>
    <dbReference type="NCBI Taxonomy" id="433684"/>
    <lineage>
        <taxon>Eukaryota</taxon>
        <taxon>Metazoa</taxon>
        <taxon>Chordata</taxon>
        <taxon>Craniata</taxon>
        <taxon>Vertebrata</taxon>
        <taxon>Euteleostomi</taxon>
        <taxon>Actinopterygii</taxon>
        <taxon>Neopterygii</taxon>
        <taxon>Teleostei</taxon>
        <taxon>Neoteleostei</taxon>
        <taxon>Acanthomorphata</taxon>
        <taxon>Eupercaria</taxon>
        <taxon>Tetraodontiformes</taxon>
        <taxon>Tetradontoidea</taxon>
        <taxon>Tetraodontidae</taxon>
        <taxon>Takifugu</taxon>
    </lineage>
</organism>
<evidence type="ECO:0000313" key="2">
    <source>
        <dbReference type="EMBL" id="TWW72602.1"/>
    </source>
</evidence>
<sequence length="77" mass="8369">MGKPSNLISPSPASSRVQQRDEILWDLAGRGCFRVLSCQVIYTPGTHLQLITLTCLLLVHFPIIASLLLTPVVQPGS</sequence>